<evidence type="ECO:0000256" key="3">
    <source>
        <dbReference type="ARBA" id="ARBA00012328"/>
    </source>
</evidence>
<comment type="function">
    <text evidence="10 12">Specifically methylates the N3 position of the uracil ring of uridine 1498 (m3U1498) in 16S rRNA. Acts on the fully assembled 30S ribosomal subunit.</text>
</comment>
<sequence length="245" mass="26532">MRIPRIYTGPDALHPGTEVELPDHAFRHTVHVLRLRPGAQLVLFNGDGHDYPAQLANVERRRASAQIQERTPNASESALTLHLIQAISKAEHMDLTLQKAVELGVQMIQPVLSTRGLRLPADRLARKLEHWRGVAVAACEQCGRSHIPHVREPLGLNAWLDTPPSPGGQRLLLEPTAPCGLDALAPAQGPTELLIGPEGGFAPDELAHARRTGAVGVRLGPRVLRTETAGIVALALLQARWGDLT</sequence>
<dbReference type="InterPro" id="IPR006700">
    <property type="entry name" value="RsmE"/>
</dbReference>
<accession>A0A1P8UKC5</accession>
<dbReference type="RefSeq" id="WP_076837929.1">
    <property type="nucleotide sequence ID" value="NZ_CP019434.1"/>
</dbReference>
<dbReference type="InterPro" id="IPR029026">
    <property type="entry name" value="tRNA_m1G_MTases_N"/>
</dbReference>
<dbReference type="Proteomes" id="UP000243807">
    <property type="component" value="Chromosome"/>
</dbReference>
<dbReference type="SUPFAM" id="SSF88697">
    <property type="entry name" value="PUA domain-like"/>
    <property type="match status" value="1"/>
</dbReference>
<evidence type="ECO:0000256" key="1">
    <source>
        <dbReference type="ARBA" id="ARBA00004496"/>
    </source>
</evidence>
<keyword evidence="6 12" id="KW-0698">rRNA processing</keyword>
<name>A0A1P8UKC5_9GAMM</name>
<dbReference type="NCBIfam" id="NF008692">
    <property type="entry name" value="PRK11713.1-5"/>
    <property type="match status" value="1"/>
</dbReference>
<dbReference type="Gene3D" id="2.40.240.20">
    <property type="entry name" value="Hypothetical PUA domain-like, domain 1"/>
    <property type="match status" value="1"/>
</dbReference>
<feature type="domain" description="Ribosomal RNA small subunit methyltransferase E methyltransferase" evidence="13">
    <location>
        <begin position="76"/>
        <end position="238"/>
    </location>
</feature>
<dbReference type="InterPro" id="IPR046887">
    <property type="entry name" value="RsmE_PUA-like"/>
</dbReference>
<keyword evidence="7 12" id="KW-0489">Methyltransferase</keyword>
<dbReference type="PANTHER" id="PTHR30027:SF3">
    <property type="entry name" value="16S RRNA (URACIL(1498)-N(3))-METHYLTRANSFERASE"/>
    <property type="match status" value="1"/>
</dbReference>
<dbReference type="Pfam" id="PF04452">
    <property type="entry name" value="Methyltrans_RNA"/>
    <property type="match status" value="1"/>
</dbReference>
<dbReference type="PIRSF" id="PIRSF015601">
    <property type="entry name" value="MTase_slr0722"/>
    <property type="match status" value="1"/>
</dbReference>
<dbReference type="STRING" id="1765967.BW247_15295"/>
<keyword evidence="9 12" id="KW-0949">S-adenosyl-L-methionine</keyword>
<evidence type="ECO:0000313" key="15">
    <source>
        <dbReference type="EMBL" id="APZ44287.1"/>
    </source>
</evidence>
<evidence type="ECO:0000256" key="4">
    <source>
        <dbReference type="ARBA" id="ARBA00013673"/>
    </source>
</evidence>
<dbReference type="InterPro" id="IPR015947">
    <property type="entry name" value="PUA-like_sf"/>
</dbReference>
<evidence type="ECO:0000256" key="8">
    <source>
        <dbReference type="ARBA" id="ARBA00022679"/>
    </source>
</evidence>
<evidence type="ECO:0000256" key="9">
    <source>
        <dbReference type="ARBA" id="ARBA00022691"/>
    </source>
</evidence>
<dbReference type="OrthoDB" id="9815641at2"/>
<evidence type="ECO:0000256" key="2">
    <source>
        <dbReference type="ARBA" id="ARBA00005528"/>
    </source>
</evidence>
<dbReference type="AlphaFoldDB" id="A0A1P8UKC5"/>
<organism evidence="15 16">
    <name type="scientific">Acidihalobacter ferrooxydans</name>
    <dbReference type="NCBI Taxonomy" id="1765967"/>
    <lineage>
        <taxon>Bacteria</taxon>
        <taxon>Pseudomonadati</taxon>
        <taxon>Pseudomonadota</taxon>
        <taxon>Gammaproteobacteria</taxon>
        <taxon>Chromatiales</taxon>
        <taxon>Ectothiorhodospiraceae</taxon>
        <taxon>Acidihalobacter</taxon>
    </lineage>
</organism>
<dbReference type="InterPro" id="IPR029028">
    <property type="entry name" value="Alpha/beta_knot_MTases"/>
</dbReference>
<dbReference type="GO" id="GO:0005737">
    <property type="term" value="C:cytoplasm"/>
    <property type="evidence" value="ECO:0007669"/>
    <property type="project" value="UniProtKB-SubCell"/>
</dbReference>
<keyword evidence="16" id="KW-1185">Reference proteome</keyword>
<evidence type="ECO:0000256" key="11">
    <source>
        <dbReference type="ARBA" id="ARBA00047944"/>
    </source>
</evidence>
<evidence type="ECO:0000256" key="12">
    <source>
        <dbReference type="PIRNR" id="PIRNR015601"/>
    </source>
</evidence>
<evidence type="ECO:0000313" key="16">
    <source>
        <dbReference type="Proteomes" id="UP000243807"/>
    </source>
</evidence>
<proteinExistence type="inferred from homology"/>
<comment type="catalytic activity">
    <reaction evidence="11 12">
        <text>uridine(1498) in 16S rRNA + S-adenosyl-L-methionine = N(3)-methyluridine(1498) in 16S rRNA + S-adenosyl-L-homocysteine + H(+)</text>
        <dbReference type="Rhea" id="RHEA:42920"/>
        <dbReference type="Rhea" id="RHEA-COMP:10283"/>
        <dbReference type="Rhea" id="RHEA-COMP:10284"/>
        <dbReference type="ChEBI" id="CHEBI:15378"/>
        <dbReference type="ChEBI" id="CHEBI:57856"/>
        <dbReference type="ChEBI" id="CHEBI:59789"/>
        <dbReference type="ChEBI" id="CHEBI:65315"/>
        <dbReference type="ChEBI" id="CHEBI:74502"/>
        <dbReference type="EC" id="2.1.1.193"/>
    </reaction>
</comment>
<dbReference type="Gene3D" id="3.40.1280.10">
    <property type="match status" value="1"/>
</dbReference>
<dbReference type="GO" id="GO:0070475">
    <property type="term" value="P:rRNA base methylation"/>
    <property type="evidence" value="ECO:0007669"/>
    <property type="project" value="TreeGrafter"/>
</dbReference>
<protein>
    <recommendedName>
        <fullName evidence="4 12">Ribosomal RNA small subunit methyltransferase E</fullName>
        <ecNumber evidence="3 12">2.1.1.193</ecNumber>
    </recommendedName>
</protein>
<dbReference type="SUPFAM" id="SSF75217">
    <property type="entry name" value="alpha/beta knot"/>
    <property type="match status" value="1"/>
</dbReference>
<dbReference type="NCBIfam" id="TIGR00046">
    <property type="entry name" value="RsmE family RNA methyltransferase"/>
    <property type="match status" value="1"/>
</dbReference>
<reference evidence="15 16" key="1">
    <citation type="submission" date="2017-01" db="EMBL/GenBank/DDBJ databases">
        <title>Draft sequence of Acidihalobacter ferrooxidans strain DSM 14175 (strain V8).</title>
        <authorList>
            <person name="Khaleque H.N."/>
            <person name="Ramsay J.P."/>
            <person name="Murphy R.J.T."/>
            <person name="Kaksonen A.H."/>
            <person name="Boxall N.J."/>
            <person name="Watkin E.L.J."/>
        </authorList>
    </citation>
    <scope>NUCLEOTIDE SEQUENCE [LARGE SCALE GENOMIC DNA]</scope>
    <source>
        <strain evidence="15 16">V8</strain>
    </source>
</reference>
<dbReference type="GO" id="GO:0070042">
    <property type="term" value="F:rRNA (uridine-N3-)-methyltransferase activity"/>
    <property type="evidence" value="ECO:0007669"/>
    <property type="project" value="TreeGrafter"/>
</dbReference>
<evidence type="ECO:0000256" key="7">
    <source>
        <dbReference type="ARBA" id="ARBA00022603"/>
    </source>
</evidence>
<dbReference type="CDD" id="cd18084">
    <property type="entry name" value="RsmE-like"/>
    <property type="match status" value="1"/>
</dbReference>
<keyword evidence="5 12" id="KW-0963">Cytoplasm</keyword>
<evidence type="ECO:0000259" key="13">
    <source>
        <dbReference type="Pfam" id="PF04452"/>
    </source>
</evidence>
<comment type="subcellular location">
    <subcellularLocation>
        <location evidence="1 12">Cytoplasm</location>
    </subcellularLocation>
</comment>
<dbReference type="InterPro" id="IPR046886">
    <property type="entry name" value="RsmE_MTase_dom"/>
</dbReference>
<gene>
    <name evidence="15" type="ORF">BW247_15295</name>
</gene>
<evidence type="ECO:0000256" key="5">
    <source>
        <dbReference type="ARBA" id="ARBA00022490"/>
    </source>
</evidence>
<dbReference type="PANTHER" id="PTHR30027">
    <property type="entry name" value="RIBOSOMAL RNA SMALL SUBUNIT METHYLTRANSFERASE E"/>
    <property type="match status" value="1"/>
</dbReference>
<dbReference type="EMBL" id="CP019434">
    <property type="protein sequence ID" value="APZ44287.1"/>
    <property type="molecule type" value="Genomic_DNA"/>
</dbReference>
<comment type="similarity">
    <text evidence="2 12">Belongs to the RNA methyltransferase RsmE family.</text>
</comment>
<dbReference type="Pfam" id="PF20260">
    <property type="entry name" value="PUA_4"/>
    <property type="match status" value="1"/>
</dbReference>
<dbReference type="KEGG" id="afy:BW247_15295"/>
<evidence type="ECO:0000259" key="14">
    <source>
        <dbReference type="Pfam" id="PF20260"/>
    </source>
</evidence>
<dbReference type="EC" id="2.1.1.193" evidence="3 12"/>
<keyword evidence="8 12" id="KW-0808">Transferase</keyword>
<evidence type="ECO:0000256" key="6">
    <source>
        <dbReference type="ARBA" id="ARBA00022552"/>
    </source>
</evidence>
<evidence type="ECO:0000256" key="10">
    <source>
        <dbReference type="ARBA" id="ARBA00025699"/>
    </source>
</evidence>
<feature type="domain" description="Ribosomal RNA small subunit methyltransferase E PUA-like" evidence="14">
    <location>
        <begin position="21"/>
        <end position="67"/>
    </location>
</feature>